<reference evidence="2 3" key="1">
    <citation type="journal article" date="2014" name="ISME J.">
        <title>Adaptation of an abundant Roseobacter RCA organism to pelagic systems revealed by genomic and transcriptomic analyses.</title>
        <authorList>
            <person name="Voget S."/>
            <person name="Wemheuer B."/>
            <person name="Brinkhoff T."/>
            <person name="Vollmers J."/>
            <person name="Dietrich S."/>
            <person name="Giebel H.A."/>
            <person name="Beardsley C."/>
            <person name="Sardemann C."/>
            <person name="Bakenhus I."/>
            <person name="Billerbeck S."/>
            <person name="Daniel R."/>
            <person name="Simon M."/>
        </authorList>
    </citation>
    <scope>NUCLEOTIDE SEQUENCE [LARGE SCALE GENOMIC DNA]</scope>
    <source>
        <strain evidence="2 3">RCA23</strain>
    </source>
</reference>
<accession>A0AAN0VJK6</accession>
<evidence type="ECO:0000313" key="3">
    <source>
        <dbReference type="Proteomes" id="UP000028680"/>
    </source>
</evidence>
<feature type="region of interest" description="Disordered" evidence="1">
    <location>
        <begin position="26"/>
        <end position="58"/>
    </location>
</feature>
<dbReference type="AlphaFoldDB" id="A0AAN0VJK6"/>
<name>A0AAN0VJK6_9RHOB</name>
<protein>
    <submittedName>
        <fullName evidence="2">Uncharacterized protein</fullName>
    </submittedName>
</protein>
<dbReference type="Proteomes" id="UP000028680">
    <property type="component" value="Chromosome"/>
</dbReference>
<organism evidence="2 3">
    <name type="scientific">Planktomarina temperata RCA23</name>
    <dbReference type="NCBI Taxonomy" id="666509"/>
    <lineage>
        <taxon>Bacteria</taxon>
        <taxon>Pseudomonadati</taxon>
        <taxon>Pseudomonadota</taxon>
        <taxon>Alphaproteobacteria</taxon>
        <taxon>Rhodobacterales</taxon>
        <taxon>Paracoccaceae</taxon>
        <taxon>Planktomarina</taxon>
    </lineage>
</organism>
<evidence type="ECO:0000313" key="2">
    <source>
        <dbReference type="EMBL" id="AII88167.1"/>
    </source>
</evidence>
<keyword evidence="3" id="KW-1185">Reference proteome</keyword>
<evidence type="ECO:0000256" key="1">
    <source>
        <dbReference type="SAM" id="MobiDB-lite"/>
    </source>
</evidence>
<dbReference type="KEGG" id="ptp:RCA23_c26510"/>
<dbReference type="EMBL" id="CP003984">
    <property type="protein sequence ID" value="AII88167.1"/>
    <property type="molecule type" value="Genomic_DNA"/>
</dbReference>
<gene>
    <name evidence="2" type="ORF">RCA23_c26510</name>
</gene>
<sequence>MHEAFFEAGKGWELGPDWPGARCGAKTRQGTHCQNPAMRGKARCRNHGGKSTGAKTAEGLAKLETLHLKHGRFTKAAKAEAKRRAQIGREIRAELRDIEKEAIAAGTLGKDWREMFKP</sequence>
<dbReference type="RefSeq" id="WP_044050752.1">
    <property type="nucleotide sequence ID" value="NZ_CP003984.1"/>
</dbReference>
<proteinExistence type="predicted"/>
<dbReference type="NCBIfam" id="NF041373">
    <property type="entry name" value="HGG_STG"/>
    <property type="match status" value="1"/>
</dbReference>
<dbReference type="InterPro" id="IPR047675">
    <property type="entry name" value="Putative_zinc-bd"/>
</dbReference>